<evidence type="ECO:0000256" key="3">
    <source>
        <dbReference type="ARBA" id="ARBA00008061"/>
    </source>
</evidence>
<evidence type="ECO:0000313" key="16">
    <source>
        <dbReference type="EMBL" id="MDL9981609.1"/>
    </source>
</evidence>
<accession>A0ABT7N4I0</accession>
<protein>
    <recommendedName>
        <fullName evidence="5 12">Alpha-amylase</fullName>
        <ecNumber evidence="4 12">3.2.1.1</ecNumber>
    </recommendedName>
</protein>
<dbReference type="InterPro" id="IPR013780">
    <property type="entry name" value="Glyco_hydro_b"/>
</dbReference>
<feature type="chain" id="PRO_5045686779" description="Alpha-amylase" evidence="14">
    <location>
        <begin position="31"/>
        <end position="699"/>
    </location>
</feature>
<dbReference type="InterPro" id="IPR017853">
    <property type="entry name" value="GH"/>
</dbReference>
<evidence type="ECO:0000256" key="14">
    <source>
        <dbReference type="SAM" id="SignalP"/>
    </source>
</evidence>
<keyword evidence="9 12" id="KW-0119">Carbohydrate metabolism</keyword>
<evidence type="ECO:0000256" key="12">
    <source>
        <dbReference type="RuleBase" id="RU361134"/>
    </source>
</evidence>
<evidence type="ECO:0000256" key="9">
    <source>
        <dbReference type="ARBA" id="ARBA00023277"/>
    </source>
</evidence>
<keyword evidence="10 12" id="KW-0326">Glycosidase</keyword>
<feature type="domain" description="CBM20" evidence="15">
    <location>
        <begin position="599"/>
        <end position="699"/>
    </location>
</feature>
<dbReference type="InterPro" id="IPR006046">
    <property type="entry name" value="Alpha_amylase"/>
</dbReference>
<dbReference type="InterPro" id="IPR006047">
    <property type="entry name" value="GH13_cat_dom"/>
</dbReference>
<dbReference type="Pfam" id="PF02806">
    <property type="entry name" value="Alpha-amylase_C"/>
    <property type="match status" value="1"/>
</dbReference>
<evidence type="ECO:0000256" key="4">
    <source>
        <dbReference type="ARBA" id="ARBA00012595"/>
    </source>
</evidence>
<reference evidence="16 17" key="1">
    <citation type="submission" date="2023-06" db="EMBL/GenBank/DDBJ databases">
        <title>Microbacterium sp. nov., isolated from a waste landfill.</title>
        <authorList>
            <person name="Wen W."/>
        </authorList>
    </citation>
    <scope>NUCLEOTIDE SEQUENCE [LARGE SCALE GENOMIC DNA]</scope>
    <source>
        <strain evidence="16 17">ASV49</strain>
    </source>
</reference>
<evidence type="ECO:0000256" key="1">
    <source>
        <dbReference type="ARBA" id="ARBA00000548"/>
    </source>
</evidence>
<dbReference type="PROSITE" id="PS51166">
    <property type="entry name" value="CBM20"/>
    <property type="match status" value="2"/>
</dbReference>
<dbReference type="EMBL" id="JASXSZ010000010">
    <property type="protein sequence ID" value="MDL9981609.1"/>
    <property type="molecule type" value="Genomic_DNA"/>
</dbReference>
<dbReference type="SUPFAM" id="SSF51011">
    <property type="entry name" value="Glycosyl hydrolase domain"/>
    <property type="match status" value="1"/>
</dbReference>
<dbReference type="EC" id="3.2.1.1" evidence="4 12"/>
<sequence length="699" mass="73499">MTLFPRRLVTALAAAALLAAPFVAVPAATAAETPAASAPASAPAARDVTAHLFQWPWKSVAEECKHVLGPDGYGAVQVSPPQAHVELKDQGFPWWQAYQPVSYSLQSRYGTPKEFAQMVDSCHKAGVRVYVDAVLNHMSGQPNGGVGSDGSAYGYYDYPGLYSYDDFHHCGRNGNDDIANWNDRWEIQNCQLLGLSDLATETEHVRATLAGYLNSLLAVGVDGFRFDAAKHIPAADLEDITSRLTRPAYIYQEVLDGGPIPKSEYLPVGSVIEDRYGSQISRVFKTGSLSWLNMFGEAWGFNASATSVVYTDSHDTERDTSGGSVTYKDGALNDLATVFELAWPYGHPLVLSSYHFTSTDAGPVSDANGNVLPVACNTATSGVGGWLCQDRADSTVGMVGFRNTTAGTAVTRWWSDGSDAIAFAREGAGYVAINKESTSLTRTFDTGLPAGTYCNLVTGHVVGNHCTGPSVTVQADGFLSTTVPGLSALAISKDSRVSKTTAAAAASVAFTAYVSVDAGQKLVVVGSDPALGAWDPAKGLALSSASYPVWRGSVAIPAGTSFEYKYVKVSASGDVVWESRSNRTATVPADGGLAFNDGWNAGATVDASVTLHAALDPGQSAYIVGGVPALGTWSPAAAIPLTDAGNGTYTGTVTLPGSTTIEYKYIRKDAAGNVTWESDPNRSVTTGSGGSMTLDDTWR</sequence>
<evidence type="ECO:0000256" key="13">
    <source>
        <dbReference type="SAM" id="MobiDB-lite"/>
    </source>
</evidence>
<comment type="similarity">
    <text evidence="3 11">Belongs to the glycosyl hydrolase 13 family.</text>
</comment>
<feature type="region of interest" description="Disordered" evidence="13">
    <location>
        <begin position="677"/>
        <end position="699"/>
    </location>
</feature>
<evidence type="ECO:0000256" key="7">
    <source>
        <dbReference type="ARBA" id="ARBA00022801"/>
    </source>
</evidence>
<dbReference type="Gene3D" id="2.60.40.10">
    <property type="entry name" value="Immunoglobulins"/>
    <property type="match status" value="2"/>
</dbReference>
<dbReference type="Proteomes" id="UP001235064">
    <property type="component" value="Unassembled WGS sequence"/>
</dbReference>
<feature type="compositionally biased region" description="Polar residues" evidence="13">
    <location>
        <begin position="677"/>
        <end position="686"/>
    </location>
</feature>
<keyword evidence="6" id="KW-0479">Metal-binding</keyword>
<comment type="catalytic activity">
    <reaction evidence="1 12">
        <text>Endohydrolysis of (1-&gt;4)-alpha-D-glucosidic linkages in polysaccharides containing three or more (1-&gt;4)-alpha-linked D-glucose units.</text>
        <dbReference type="EC" id="3.2.1.1"/>
    </reaction>
</comment>
<feature type="domain" description="CBM20" evidence="15">
    <location>
        <begin position="500"/>
        <end position="601"/>
    </location>
</feature>
<dbReference type="SMART" id="SM00632">
    <property type="entry name" value="Aamy_C"/>
    <property type="match status" value="1"/>
</dbReference>
<keyword evidence="7 12" id="KW-0378">Hydrolase</keyword>
<evidence type="ECO:0000256" key="6">
    <source>
        <dbReference type="ARBA" id="ARBA00022723"/>
    </source>
</evidence>
<evidence type="ECO:0000259" key="15">
    <source>
        <dbReference type="PROSITE" id="PS51166"/>
    </source>
</evidence>
<name>A0ABT7N4I0_9MICO</name>
<keyword evidence="17" id="KW-1185">Reference proteome</keyword>
<organism evidence="16 17">
    <name type="scientific">Microbacterium candidum</name>
    <dbReference type="NCBI Taxonomy" id="3041922"/>
    <lineage>
        <taxon>Bacteria</taxon>
        <taxon>Bacillati</taxon>
        <taxon>Actinomycetota</taxon>
        <taxon>Actinomycetes</taxon>
        <taxon>Micrococcales</taxon>
        <taxon>Microbacteriaceae</taxon>
        <taxon>Microbacterium</taxon>
    </lineage>
</organism>
<dbReference type="InterPro" id="IPR013783">
    <property type="entry name" value="Ig-like_fold"/>
</dbReference>
<dbReference type="PANTHER" id="PTHR43447">
    <property type="entry name" value="ALPHA-AMYLASE"/>
    <property type="match status" value="1"/>
</dbReference>
<evidence type="ECO:0000256" key="11">
    <source>
        <dbReference type="RuleBase" id="RU003615"/>
    </source>
</evidence>
<evidence type="ECO:0000313" key="17">
    <source>
        <dbReference type="Proteomes" id="UP001235064"/>
    </source>
</evidence>
<evidence type="ECO:0000256" key="5">
    <source>
        <dbReference type="ARBA" id="ARBA00017303"/>
    </source>
</evidence>
<dbReference type="Pfam" id="PF00686">
    <property type="entry name" value="CBM_20"/>
    <property type="match status" value="2"/>
</dbReference>
<dbReference type="SUPFAM" id="SSF49452">
    <property type="entry name" value="Starch-binding domain-like"/>
    <property type="match status" value="2"/>
</dbReference>
<keyword evidence="14" id="KW-0732">Signal</keyword>
<evidence type="ECO:0000256" key="8">
    <source>
        <dbReference type="ARBA" id="ARBA00022837"/>
    </source>
</evidence>
<feature type="signal peptide" evidence="14">
    <location>
        <begin position="1"/>
        <end position="30"/>
    </location>
</feature>
<dbReference type="InterPro" id="IPR013784">
    <property type="entry name" value="Carb-bd-like_fold"/>
</dbReference>
<dbReference type="Gene3D" id="3.20.20.80">
    <property type="entry name" value="Glycosidases"/>
    <property type="match status" value="1"/>
</dbReference>
<comment type="cofactor">
    <cofactor evidence="2">
        <name>Ca(2+)</name>
        <dbReference type="ChEBI" id="CHEBI:29108"/>
    </cofactor>
</comment>
<evidence type="ECO:0000256" key="10">
    <source>
        <dbReference type="ARBA" id="ARBA00023295"/>
    </source>
</evidence>
<dbReference type="InterPro" id="IPR006048">
    <property type="entry name" value="A-amylase/branching_C"/>
</dbReference>
<dbReference type="SMART" id="SM01065">
    <property type="entry name" value="CBM_2"/>
    <property type="match status" value="2"/>
</dbReference>
<dbReference type="InterPro" id="IPR031319">
    <property type="entry name" value="A-amylase_C"/>
</dbReference>
<dbReference type="RefSeq" id="WP_286290765.1">
    <property type="nucleotide sequence ID" value="NZ_JASXSZ010000010.1"/>
</dbReference>
<evidence type="ECO:0000256" key="2">
    <source>
        <dbReference type="ARBA" id="ARBA00001913"/>
    </source>
</evidence>
<dbReference type="SUPFAM" id="SSF51445">
    <property type="entry name" value="(Trans)glycosidases"/>
    <property type="match status" value="1"/>
</dbReference>
<gene>
    <name evidence="16" type="ORF">QSV35_19940</name>
</gene>
<dbReference type="Gene3D" id="2.60.40.1180">
    <property type="entry name" value="Golgi alpha-mannosidase II"/>
    <property type="match status" value="1"/>
</dbReference>
<dbReference type="SMART" id="SM00642">
    <property type="entry name" value="Aamy"/>
    <property type="match status" value="1"/>
</dbReference>
<dbReference type="CDD" id="cd11317">
    <property type="entry name" value="AmyAc_bac_euk_AmyA"/>
    <property type="match status" value="1"/>
</dbReference>
<dbReference type="InterPro" id="IPR002044">
    <property type="entry name" value="CBM20"/>
</dbReference>
<dbReference type="PRINTS" id="PR00110">
    <property type="entry name" value="ALPHAAMYLASE"/>
</dbReference>
<comment type="caution">
    <text evidence="16">The sequence shown here is derived from an EMBL/GenBank/DDBJ whole genome shotgun (WGS) entry which is preliminary data.</text>
</comment>
<proteinExistence type="inferred from homology"/>
<dbReference type="Pfam" id="PF00128">
    <property type="entry name" value="Alpha-amylase"/>
    <property type="match status" value="1"/>
</dbReference>
<keyword evidence="8" id="KW-0106">Calcium</keyword>